<name>A0A0H5SKW4_HERHM</name>
<sequence>MKKLIVKLLTVSTFVLLLPFILTLIISDKDNFPSIETMDYKIYYEQNGNKQILDFDRYLIGVVAANMPAAYHIEALKAQAVISRTYALYNISLLSQENPYKKEFSTSELGLSYIDPDEMERYWGNDNYINYFSKLENAIYATKDEIMVYEDDLVLPVFFGTGTGYTRSAKEAWGVDIPYLVSVSSKHDVTSVNYLRITEYEPAVLVGILTQKYPKADIDEKTFFQDVTVAERDSTGYVTKMNLGSLTVSGEEFAKVLGLNSNNFYIENYDGMARIICTGVGHGVGLSQYGANAMAQEGYTYDDILTHYYTGVKIINIK</sequence>
<evidence type="ECO:0000313" key="3">
    <source>
        <dbReference type="Proteomes" id="UP000236497"/>
    </source>
</evidence>
<dbReference type="NCBIfam" id="TIGR02669">
    <property type="entry name" value="SpoIID_LytB"/>
    <property type="match status" value="1"/>
</dbReference>
<feature type="domain" description="Sporulation stage II protein D amidase enhancer LytB N-terminal" evidence="1">
    <location>
        <begin position="51"/>
        <end position="149"/>
    </location>
</feature>
<reference evidence="2 3" key="1">
    <citation type="submission" date="2015-06" db="EMBL/GenBank/DDBJ databases">
        <authorList>
            <person name="Wibberg Daniel"/>
        </authorList>
    </citation>
    <scope>NUCLEOTIDE SEQUENCE [LARGE SCALE GENOMIC DNA]</scope>
    <source>
        <strain evidence="2 3">T3/55T</strain>
    </source>
</reference>
<proteinExistence type="predicted"/>
<dbReference type="InterPro" id="IPR013486">
    <property type="entry name" value="SpoIID/LytB"/>
</dbReference>
<gene>
    <name evidence="2" type="ORF">HHT355_2577</name>
</gene>
<evidence type="ECO:0000259" key="1">
    <source>
        <dbReference type="Pfam" id="PF08486"/>
    </source>
</evidence>
<dbReference type="AlphaFoldDB" id="A0A0H5SKW4"/>
<dbReference type="GO" id="GO:0030435">
    <property type="term" value="P:sporulation resulting in formation of a cellular spore"/>
    <property type="evidence" value="ECO:0007669"/>
    <property type="project" value="InterPro"/>
</dbReference>
<dbReference type="RefSeq" id="WP_103203832.1">
    <property type="nucleotide sequence ID" value="NZ_CVTD020000028.1"/>
</dbReference>
<keyword evidence="3" id="KW-1185">Reference proteome</keyword>
<evidence type="ECO:0000313" key="2">
    <source>
        <dbReference type="EMBL" id="CRZ35760.1"/>
    </source>
</evidence>
<accession>A0A0H5SKW4</accession>
<dbReference type="EMBL" id="CVTD020000028">
    <property type="protein sequence ID" value="CRZ35760.1"/>
    <property type="molecule type" value="Genomic_DNA"/>
</dbReference>
<protein>
    <recommendedName>
        <fullName evidence="1">Sporulation stage II protein D amidase enhancer LytB N-terminal domain-containing protein</fullName>
    </recommendedName>
</protein>
<dbReference type="OrthoDB" id="9794671at2"/>
<dbReference type="Pfam" id="PF08486">
    <property type="entry name" value="SpoIID"/>
    <property type="match status" value="1"/>
</dbReference>
<organism evidence="2 3">
    <name type="scientific">Herbinix hemicellulosilytica</name>
    <dbReference type="NCBI Taxonomy" id="1564487"/>
    <lineage>
        <taxon>Bacteria</taxon>
        <taxon>Bacillati</taxon>
        <taxon>Bacillota</taxon>
        <taxon>Clostridia</taxon>
        <taxon>Lachnospirales</taxon>
        <taxon>Lachnospiraceae</taxon>
        <taxon>Herbinix</taxon>
    </lineage>
</organism>
<dbReference type="Proteomes" id="UP000236497">
    <property type="component" value="Unassembled WGS sequence"/>
</dbReference>
<dbReference type="NCBIfam" id="TIGR02870">
    <property type="entry name" value="spore_II_D"/>
    <property type="match status" value="1"/>
</dbReference>
<dbReference type="InterPro" id="IPR014225">
    <property type="entry name" value="Spore_II_D_firmicutes"/>
</dbReference>
<dbReference type="InterPro" id="IPR013693">
    <property type="entry name" value="SpoIID/LytB_N"/>
</dbReference>